<proteinExistence type="predicted"/>
<dbReference type="GO" id="GO:0140359">
    <property type="term" value="F:ABC-type transporter activity"/>
    <property type="evidence" value="ECO:0007669"/>
    <property type="project" value="InterPro"/>
</dbReference>
<gene>
    <name evidence="9" type="ORF">Cantr_09762</name>
</gene>
<protein>
    <submittedName>
        <fullName evidence="9">Uncharacterized protein</fullName>
    </submittedName>
</protein>
<keyword evidence="10" id="KW-1185">Reference proteome</keyword>
<comment type="caution">
    <text evidence="9">The sequence shown here is derived from an EMBL/GenBank/DDBJ whole genome shotgun (WGS) entry which is preliminary data.</text>
</comment>
<dbReference type="Pfam" id="PF14510">
    <property type="entry name" value="ABC_trans_N"/>
    <property type="match status" value="1"/>
</dbReference>
<dbReference type="InterPro" id="IPR027417">
    <property type="entry name" value="P-loop_NTPase"/>
</dbReference>
<evidence type="ECO:0000256" key="3">
    <source>
        <dbReference type="ARBA" id="ARBA00022692"/>
    </source>
</evidence>
<feature type="transmembrane region" description="Helical" evidence="6">
    <location>
        <begin position="286"/>
        <end position="307"/>
    </location>
</feature>
<dbReference type="Pfam" id="PF01061">
    <property type="entry name" value="ABC2_membrane"/>
    <property type="match status" value="1"/>
</dbReference>
<evidence type="ECO:0000256" key="2">
    <source>
        <dbReference type="ARBA" id="ARBA00022448"/>
    </source>
</evidence>
<sequence length="470" mass="53043">MGEQTRDTNVNQSEVNEYHGFDTEASQNIQELAKTFTHDSVANSGDALQQFLTNMTNVPGINPYTEDVYSNDQLNPDSDDFNAKFWVKNLRKLYDSDPEYYKPSKLGIFISEAVNYFKKDNDSRYFDILKPMDGIMKPGELTVVLGRPGAGCSTLLKTLAAQPYGFHVATESKISYDGLTFKEIEKNYRGNVIYSAETDVHFPQLTAEFTTIIDQMLPFFVRHREVYEVREAPSRTYSWFAFITGQITSELPYQIVVGTLAYFCWYYPVGLYANAEPTDTVNSRGVLMWMLITAFFVFASTFGQLCISFNELIDNTGTLATTLFIFCLIFCGVLVAPENMPGFWIFVYRCSPLTYFIQGVLSTGLARNKVTCGAQELVTVHPSDGQTCSSFMDPFIDMAGGYYSVNDDGSCSFCAMDTTDQFLNSVHALYTERWRNFGIFISIIAINIVLATFFSWLARVPKGSRSKSKK</sequence>
<feature type="transmembrane region" description="Helical" evidence="6">
    <location>
        <begin position="319"/>
        <end position="336"/>
    </location>
</feature>
<dbReference type="GO" id="GO:0016887">
    <property type="term" value="F:ATP hydrolysis activity"/>
    <property type="evidence" value="ECO:0007669"/>
    <property type="project" value="InterPro"/>
</dbReference>
<comment type="subcellular location">
    <subcellularLocation>
        <location evidence="1">Membrane</location>
        <topology evidence="1">Multi-pass membrane protein</topology>
    </subcellularLocation>
</comment>
<dbReference type="Gene3D" id="3.40.50.300">
    <property type="entry name" value="P-loop containing nucleotide triphosphate hydrolases"/>
    <property type="match status" value="1"/>
</dbReference>
<dbReference type="OrthoDB" id="245989at2759"/>
<keyword evidence="2" id="KW-0813">Transport</keyword>
<accession>A0A367YBX2</accession>
<dbReference type="SUPFAM" id="SSF52540">
    <property type="entry name" value="P-loop containing nucleoside triphosphate hydrolases"/>
    <property type="match status" value="1"/>
</dbReference>
<dbReference type="STRING" id="5486.A0A367YBX2"/>
<evidence type="ECO:0000313" key="10">
    <source>
        <dbReference type="Proteomes" id="UP000253472"/>
    </source>
</evidence>
<dbReference type="InterPro" id="IPR029481">
    <property type="entry name" value="ABC_trans_N"/>
</dbReference>
<feature type="transmembrane region" description="Helical" evidence="6">
    <location>
        <begin position="437"/>
        <end position="460"/>
    </location>
</feature>
<organism evidence="9 10">
    <name type="scientific">Candida viswanathii</name>
    <dbReference type="NCBI Taxonomy" id="5486"/>
    <lineage>
        <taxon>Eukaryota</taxon>
        <taxon>Fungi</taxon>
        <taxon>Dikarya</taxon>
        <taxon>Ascomycota</taxon>
        <taxon>Saccharomycotina</taxon>
        <taxon>Pichiomycetes</taxon>
        <taxon>Debaryomycetaceae</taxon>
        <taxon>Candida/Lodderomyces clade</taxon>
        <taxon>Candida</taxon>
    </lineage>
</organism>
<evidence type="ECO:0000256" key="1">
    <source>
        <dbReference type="ARBA" id="ARBA00004141"/>
    </source>
</evidence>
<dbReference type="Proteomes" id="UP000253472">
    <property type="component" value="Unassembled WGS sequence"/>
</dbReference>
<dbReference type="GO" id="GO:0005524">
    <property type="term" value="F:ATP binding"/>
    <property type="evidence" value="ECO:0007669"/>
    <property type="project" value="InterPro"/>
</dbReference>
<dbReference type="InterPro" id="IPR013525">
    <property type="entry name" value="ABC2_TM"/>
</dbReference>
<dbReference type="PANTHER" id="PTHR19241">
    <property type="entry name" value="ATP-BINDING CASSETTE TRANSPORTER"/>
    <property type="match status" value="1"/>
</dbReference>
<evidence type="ECO:0000256" key="6">
    <source>
        <dbReference type="SAM" id="Phobius"/>
    </source>
</evidence>
<evidence type="ECO:0000259" key="7">
    <source>
        <dbReference type="Pfam" id="PF01061"/>
    </source>
</evidence>
<name>A0A367YBX2_9ASCO</name>
<evidence type="ECO:0000313" key="9">
    <source>
        <dbReference type="EMBL" id="RCK63099.1"/>
    </source>
</evidence>
<dbReference type="GO" id="GO:0016020">
    <property type="term" value="C:membrane"/>
    <property type="evidence" value="ECO:0007669"/>
    <property type="project" value="UniProtKB-SubCell"/>
</dbReference>
<keyword evidence="5 6" id="KW-0472">Membrane</keyword>
<dbReference type="AlphaFoldDB" id="A0A367YBX2"/>
<evidence type="ECO:0000259" key="8">
    <source>
        <dbReference type="Pfam" id="PF14510"/>
    </source>
</evidence>
<keyword evidence="3 6" id="KW-0812">Transmembrane</keyword>
<evidence type="ECO:0000256" key="4">
    <source>
        <dbReference type="ARBA" id="ARBA00022989"/>
    </source>
</evidence>
<dbReference type="EMBL" id="QLNQ01000024">
    <property type="protein sequence ID" value="RCK63099.1"/>
    <property type="molecule type" value="Genomic_DNA"/>
</dbReference>
<feature type="domain" description="Pleiotropic ABC efflux transporter N-terminal" evidence="8">
    <location>
        <begin position="31"/>
        <end position="108"/>
    </location>
</feature>
<evidence type="ECO:0000256" key="5">
    <source>
        <dbReference type="ARBA" id="ARBA00023136"/>
    </source>
</evidence>
<reference evidence="9 10" key="1">
    <citation type="submission" date="2018-06" db="EMBL/GenBank/DDBJ databases">
        <title>Whole genome sequencing of Candida tropicalis (genome annotated by CSBL at Korea University).</title>
        <authorList>
            <person name="Ahn J."/>
        </authorList>
    </citation>
    <scope>NUCLEOTIDE SEQUENCE [LARGE SCALE GENOMIC DNA]</scope>
    <source>
        <strain evidence="9 10">ATCC 20962</strain>
    </source>
</reference>
<keyword evidence="4 6" id="KW-1133">Transmembrane helix</keyword>
<feature type="domain" description="ABC-2 type transporter transmembrane" evidence="7">
    <location>
        <begin position="210"/>
        <end position="362"/>
    </location>
</feature>